<evidence type="ECO:0000313" key="12">
    <source>
        <dbReference type="Proteomes" id="UP000032680"/>
    </source>
</evidence>
<dbReference type="GO" id="GO:0005507">
    <property type="term" value="F:copper ion binding"/>
    <property type="evidence" value="ECO:0007669"/>
    <property type="project" value="InterPro"/>
</dbReference>
<evidence type="ECO:0000256" key="2">
    <source>
        <dbReference type="ARBA" id="ARBA00007866"/>
    </source>
</evidence>
<dbReference type="CDD" id="cd04212">
    <property type="entry name" value="CuRO_UO_II"/>
    <property type="match status" value="1"/>
</dbReference>
<keyword evidence="8 9" id="KW-0472">Membrane</keyword>
<feature type="domain" description="Cytochrome oxidase subunit II copper A binding" evidence="10">
    <location>
        <begin position="110"/>
        <end position="222"/>
    </location>
</feature>
<evidence type="ECO:0000256" key="8">
    <source>
        <dbReference type="ARBA" id="ARBA00023136"/>
    </source>
</evidence>
<dbReference type="RefSeq" id="WP_048859756.1">
    <property type="nucleotide sequence ID" value="NZ_BANB01000039.1"/>
</dbReference>
<comment type="similarity">
    <text evidence="2">Belongs to the cytochrome c oxidase subunit 2 family.</text>
</comment>
<dbReference type="PROSITE" id="PS50857">
    <property type="entry name" value="COX2_CUA"/>
    <property type="match status" value="1"/>
</dbReference>
<dbReference type="PANTHER" id="PTHR22888">
    <property type="entry name" value="CYTOCHROME C OXIDASE, SUBUNIT II"/>
    <property type="match status" value="1"/>
</dbReference>
<sequence length="284" mass="31127">MALCLMLGGCGVLHRGFLSPAGPVAAATRDEFLWICLVMLFVIGPVVILAPLMAWYYRLANTRRVYRPQWGFSWPLEGLIWIPPSLIVVGLAVYLWRDTHRLDPYRPLPGQAIEIQAVALDWKWLFIYPTEGVATVNRLVIPAGRPVHLSLTSGTVMQSILMPRLVGQIYAMAGMRTQLNFEADAPGTFLGENVQFNGPGFQDQRFEVAALGAQAFGQWLTAIRARPERLDAAAYATLARRSTLSHPLAFGAVAPGLFGRIIAETVRDGAHEGHALAARGMGQP</sequence>
<reference evidence="11 12" key="1">
    <citation type="submission" date="2012-11" db="EMBL/GenBank/DDBJ databases">
        <title>Whole genome sequence of Acidisphaera rubrifaciens HS-AP3.</title>
        <authorList>
            <person name="Azuma Y."/>
            <person name="Higashiura N."/>
            <person name="Hirakawa H."/>
            <person name="Matsushita K."/>
        </authorList>
    </citation>
    <scope>NUCLEOTIDE SEQUENCE [LARGE SCALE GENOMIC DNA]</scope>
    <source>
        <strain evidence="11 12">HS-AP3</strain>
    </source>
</reference>
<feature type="transmembrane region" description="Helical" evidence="9">
    <location>
        <begin position="78"/>
        <end position="96"/>
    </location>
</feature>
<keyword evidence="3" id="KW-0813">Transport</keyword>
<dbReference type="InterPro" id="IPR036257">
    <property type="entry name" value="Cyt_c_oxidase_su2_TM_sf"/>
</dbReference>
<evidence type="ECO:0000256" key="3">
    <source>
        <dbReference type="ARBA" id="ARBA00022448"/>
    </source>
</evidence>
<dbReference type="Gene3D" id="1.10.287.90">
    <property type="match status" value="1"/>
</dbReference>
<evidence type="ECO:0000256" key="4">
    <source>
        <dbReference type="ARBA" id="ARBA00022475"/>
    </source>
</evidence>
<dbReference type="SUPFAM" id="SSF81464">
    <property type="entry name" value="Cytochrome c oxidase subunit II-like, transmembrane region"/>
    <property type="match status" value="1"/>
</dbReference>
<evidence type="ECO:0000256" key="6">
    <source>
        <dbReference type="ARBA" id="ARBA00022982"/>
    </source>
</evidence>
<dbReference type="InterPro" id="IPR045187">
    <property type="entry name" value="CcO_II"/>
</dbReference>
<evidence type="ECO:0000256" key="1">
    <source>
        <dbReference type="ARBA" id="ARBA00004651"/>
    </source>
</evidence>
<dbReference type="GO" id="GO:0004129">
    <property type="term" value="F:cytochrome-c oxidase activity"/>
    <property type="evidence" value="ECO:0007669"/>
    <property type="project" value="InterPro"/>
</dbReference>
<dbReference type="InterPro" id="IPR002429">
    <property type="entry name" value="CcO_II-like_C"/>
</dbReference>
<keyword evidence="7 9" id="KW-1133">Transmembrane helix</keyword>
<keyword evidence="4" id="KW-1003">Cell membrane</keyword>
<dbReference type="Gene3D" id="2.60.40.420">
    <property type="entry name" value="Cupredoxins - blue copper proteins"/>
    <property type="match status" value="1"/>
</dbReference>
<dbReference type="GO" id="GO:0005886">
    <property type="term" value="C:plasma membrane"/>
    <property type="evidence" value="ECO:0007669"/>
    <property type="project" value="UniProtKB-SubCell"/>
</dbReference>
<dbReference type="InterPro" id="IPR034227">
    <property type="entry name" value="CuRO_UO_II"/>
</dbReference>
<comment type="subcellular location">
    <subcellularLocation>
        <location evidence="1">Cell membrane</location>
        <topology evidence="1">Multi-pass membrane protein</topology>
    </subcellularLocation>
</comment>
<dbReference type="InterPro" id="IPR008972">
    <property type="entry name" value="Cupredoxin"/>
</dbReference>
<accession>A0A0D6P2T8</accession>
<evidence type="ECO:0000256" key="7">
    <source>
        <dbReference type="ARBA" id="ARBA00022989"/>
    </source>
</evidence>
<proteinExistence type="inferred from homology"/>
<evidence type="ECO:0000313" key="11">
    <source>
        <dbReference type="EMBL" id="GAN75987.1"/>
    </source>
</evidence>
<dbReference type="Proteomes" id="UP000032680">
    <property type="component" value="Unassembled WGS sequence"/>
</dbReference>
<dbReference type="EMBL" id="BANB01000039">
    <property type="protein sequence ID" value="GAN75987.1"/>
    <property type="molecule type" value="Genomic_DNA"/>
</dbReference>
<name>A0A0D6P2T8_9PROT</name>
<evidence type="ECO:0000256" key="5">
    <source>
        <dbReference type="ARBA" id="ARBA00022692"/>
    </source>
</evidence>
<organism evidence="11 12">
    <name type="scientific">Acidisphaera rubrifaciens HS-AP3</name>
    <dbReference type="NCBI Taxonomy" id="1231350"/>
    <lineage>
        <taxon>Bacteria</taxon>
        <taxon>Pseudomonadati</taxon>
        <taxon>Pseudomonadota</taxon>
        <taxon>Alphaproteobacteria</taxon>
        <taxon>Acetobacterales</taxon>
        <taxon>Acetobacteraceae</taxon>
        <taxon>Acidisphaera</taxon>
    </lineage>
</organism>
<keyword evidence="5 9" id="KW-0812">Transmembrane</keyword>
<dbReference type="PANTHER" id="PTHR22888:SF18">
    <property type="entry name" value="CYTOCHROME BO(3) UBIQUINOL OXIDASE SUBUNIT 2"/>
    <property type="match status" value="1"/>
</dbReference>
<dbReference type="SUPFAM" id="SSF49503">
    <property type="entry name" value="Cupredoxins"/>
    <property type="match status" value="1"/>
</dbReference>
<gene>
    <name evidence="11" type="ORF">Asru_0039_03</name>
</gene>
<evidence type="ECO:0000259" key="10">
    <source>
        <dbReference type="PROSITE" id="PS50857"/>
    </source>
</evidence>
<keyword evidence="6" id="KW-0249">Electron transport</keyword>
<feature type="transmembrane region" description="Helical" evidence="9">
    <location>
        <begin position="31"/>
        <end position="57"/>
    </location>
</feature>
<dbReference type="GO" id="GO:0042773">
    <property type="term" value="P:ATP synthesis coupled electron transport"/>
    <property type="evidence" value="ECO:0007669"/>
    <property type="project" value="TreeGrafter"/>
</dbReference>
<dbReference type="AlphaFoldDB" id="A0A0D6P2T8"/>
<keyword evidence="12" id="KW-1185">Reference proteome</keyword>
<protein>
    <submittedName>
        <fullName evidence="11">Cytochrome o ubiquinol oxidase subunit II</fullName>
    </submittedName>
</protein>
<evidence type="ECO:0000256" key="9">
    <source>
        <dbReference type="SAM" id="Phobius"/>
    </source>
</evidence>
<comment type="caution">
    <text evidence="11">The sequence shown here is derived from an EMBL/GenBank/DDBJ whole genome shotgun (WGS) entry which is preliminary data.</text>
</comment>